<reference evidence="2 3" key="1">
    <citation type="journal article" date="2010" name="Int. J. Syst. Evol. Microbiol.">
        <title>Reclassification of Herbaspirillum putei as a later heterotypic synonym of Herbaspirillum huttiense, with the description of H. huttiense subsp. huttiense subsp. nov. and H. huttiense subsp. putei subsp. nov., comb. nov., and description of Herbaspirillum aquaticum sp. nov.</title>
        <authorList>
            <person name="Dobritsa A.P."/>
            <person name="Reddy M.C."/>
            <person name="Samadpour M."/>
        </authorList>
    </citation>
    <scope>NUCLEOTIDE SEQUENCE [LARGE SCALE GENOMIC DNA]</scope>
    <source>
        <strain evidence="2 3">IEH 4430</strain>
    </source>
</reference>
<dbReference type="PANTHER" id="PTHR47469">
    <property type="entry name" value="MONOOXYGENASE-LIKE"/>
    <property type="match status" value="1"/>
</dbReference>
<sequence>MAHHSPVNPESSGHQPRAIIIGGSLSGLFVGTLLRQIGWKVDIYERSTGDFDSRGGGIVLQPEVLEVFRRIGINKHRKAWGVPSMDRVVLDRGGNIRSRRYAPQIQTSWPLIYGALKSAFDMKHYHQDKTLTHVEQDDGLRHVTAYFEDGSEASGDLLVGADGGNSQVRSQIWPSQLPGYAGYLAWRGLLPESAMTNSMRSELHGNFGFANNVGSHILGYLVPGAGNSIWPEERLYNWVWYRVASATLLEQVMLDRDGRQRAYSVPEGRLAARWRDYLHKEAGSLLPPQFQEIVRATDAPFVQAVRDLAVDKMVTGRVLILGDAASIPRPHTAASTLKAAANALSLADALQANTTDIDAALASWEPRQVAFGKQLLMQGMRTGKLLMFHQA</sequence>
<evidence type="ECO:0000313" key="3">
    <source>
        <dbReference type="Proteomes" id="UP000214747"/>
    </source>
</evidence>
<comment type="caution">
    <text evidence="2">The sequence shown here is derived from an EMBL/GenBank/DDBJ whole genome shotgun (WGS) entry which is preliminary data.</text>
</comment>
<evidence type="ECO:0000313" key="2">
    <source>
        <dbReference type="EMBL" id="OWY33987.1"/>
    </source>
</evidence>
<dbReference type="PANTHER" id="PTHR47469:SF2">
    <property type="entry name" value="OS06G0597600 PROTEIN"/>
    <property type="match status" value="1"/>
</dbReference>
<dbReference type="Gene3D" id="3.50.50.60">
    <property type="entry name" value="FAD/NAD(P)-binding domain"/>
    <property type="match status" value="2"/>
</dbReference>
<protein>
    <submittedName>
        <fullName evidence="2">2-polyprenyl-6-methoxyphenol hydroxylase</fullName>
    </submittedName>
</protein>
<dbReference type="NCBIfam" id="NF005566">
    <property type="entry name" value="PRK07236.1"/>
    <property type="match status" value="1"/>
</dbReference>
<dbReference type="SUPFAM" id="SSF51905">
    <property type="entry name" value="FAD/NAD(P)-binding domain"/>
    <property type="match status" value="1"/>
</dbReference>
<organism evidence="2 3">
    <name type="scientific">Herbaspirillum aquaticum</name>
    <dbReference type="NCBI Taxonomy" id="568783"/>
    <lineage>
        <taxon>Bacteria</taxon>
        <taxon>Pseudomonadati</taxon>
        <taxon>Pseudomonadota</taxon>
        <taxon>Betaproteobacteria</taxon>
        <taxon>Burkholderiales</taxon>
        <taxon>Oxalobacteraceae</taxon>
        <taxon>Herbaspirillum</taxon>
    </lineage>
</organism>
<dbReference type="InterPro" id="IPR053212">
    <property type="entry name" value="DHP_3-monooxygenase"/>
</dbReference>
<keyword evidence="3" id="KW-1185">Reference proteome</keyword>
<dbReference type="SUPFAM" id="SSF54373">
    <property type="entry name" value="FAD-linked reductases, C-terminal domain"/>
    <property type="match status" value="1"/>
</dbReference>
<dbReference type="EMBL" id="NJGV01000011">
    <property type="protein sequence ID" value="OWY33987.1"/>
    <property type="molecule type" value="Genomic_DNA"/>
</dbReference>
<evidence type="ECO:0000259" key="1">
    <source>
        <dbReference type="Pfam" id="PF22607"/>
    </source>
</evidence>
<dbReference type="RefSeq" id="WP_088755594.1">
    <property type="nucleotide sequence ID" value="NZ_NJGV01000011.1"/>
</dbReference>
<dbReference type="Pfam" id="PF22607">
    <property type="entry name" value="FAD_binding-like"/>
    <property type="match status" value="1"/>
</dbReference>
<accession>A0A225STM8</accession>
<dbReference type="PRINTS" id="PR00420">
    <property type="entry name" value="RNGMNOXGNASE"/>
</dbReference>
<gene>
    <name evidence="2" type="ORF">CEJ45_13390</name>
</gene>
<proteinExistence type="predicted"/>
<name>A0A225STM8_9BURK</name>
<dbReference type="AlphaFoldDB" id="A0A225STM8"/>
<dbReference type="InterPro" id="IPR054707">
    <property type="entry name" value="DhpH_subs-bd"/>
</dbReference>
<dbReference type="InterPro" id="IPR036188">
    <property type="entry name" value="FAD/NAD-bd_sf"/>
</dbReference>
<feature type="domain" description="2,6-dihydroxypyridine 3-monooxygenase substrate binding" evidence="1">
    <location>
        <begin position="180"/>
        <end position="307"/>
    </location>
</feature>
<dbReference type="Proteomes" id="UP000214747">
    <property type="component" value="Unassembled WGS sequence"/>
</dbReference>